<protein>
    <submittedName>
        <fullName evidence="1">Uncharacterized protein</fullName>
    </submittedName>
</protein>
<sequence length="65" mass="7080">MPLAYSNWMQTCFSPDNATAVSASLSIGAWTDDTRSIVVGQHELQRRLVPTILNGGLVIFPDFGI</sequence>
<comment type="caution">
    <text evidence="1">The sequence shown here is derived from an EMBL/GenBank/DDBJ whole genome shotgun (WGS) entry which is preliminary data.</text>
</comment>
<keyword evidence="2" id="KW-1185">Reference proteome</keyword>
<evidence type="ECO:0000313" key="2">
    <source>
        <dbReference type="Proteomes" id="UP001203207"/>
    </source>
</evidence>
<reference evidence="1" key="1">
    <citation type="journal article" date="2022" name="Syst. Appl. Microbiol.">
        <title>Natronocalculus amylovorans gen. nov., sp. nov., and Natranaeroarchaeum aerophilus sp. nov., dominant culturable amylolytic natronoarchaea from hypersaline soda lakes in southwestern Siberia.</title>
        <authorList>
            <person name="Sorokin D.Y."/>
            <person name="Elcheninov A.G."/>
            <person name="Khizhniak T.V."/>
            <person name="Koenen M."/>
            <person name="Bale N.J."/>
            <person name="Damste J.S.S."/>
            <person name="Kublanov I.V."/>
        </authorList>
    </citation>
    <scope>NUCLEOTIDE SEQUENCE</scope>
    <source>
        <strain evidence="1">AArc-St2</strain>
    </source>
</reference>
<dbReference type="AlphaFoldDB" id="A0AAE3FY34"/>
<gene>
    <name evidence="1" type="ORF">AArcSt2_11105</name>
</gene>
<reference evidence="1" key="2">
    <citation type="submission" date="2022-02" db="EMBL/GenBank/DDBJ databases">
        <authorList>
            <person name="Elcheninov A.G."/>
            <person name="Sorokin D.Y."/>
            <person name="Kublanov I.V."/>
        </authorList>
    </citation>
    <scope>NUCLEOTIDE SEQUENCE</scope>
    <source>
        <strain evidence="1">AArc-St2</strain>
    </source>
</reference>
<organism evidence="1 2">
    <name type="scientific">Natronocalculus amylovorans</name>
    <dbReference type="NCBI Taxonomy" id="2917812"/>
    <lineage>
        <taxon>Archaea</taxon>
        <taxon>Methanobacteriati</taxon>
        <taxon>Methanobacteriota</taxon>
        <taxon>Stenosarchaea group</taxon>
        <taxon>Halobacteria</taxon>
        <taxon>Halobacteriales</taxon>
        <taxon>Haloferacaceae</taxon>
        <taxon>Natronocalculus</taxon>
    </lineage>
</organism>
<evidence type="ECO:0000313" key="1">
    <source>
        <dbReference type="EMBL" id="MCL9817492.1"/>
    </source>
</evidence>
<dbReference type="EMBL" id="JAKRVX010000004">
    <property type="protein sequence ID" value="MCL9817492.1"/>
    <property type="molecule type" value="Genomic_DNA"/>
</dbReference>
<name>A0AAE3FY34_9EURY</name>
<dbReference type="RefSeq" id="WP_250584648.1">
    <property type="nucleotide sequence ID" value="NZ_JAKRVX010000004.1"/>
</dbReference>
<accession>A0AAE3FY34</accession>
<proteinExistence type="predicted"/>
<dbReference type="Proteomes" id="UP001203207">
    <property type="component" value="Unassembled WGS sequence"/>
</dbReference>